<dbReference type="Proteomes" id="UP000287394">
    <property type="component" value="Chromosome"/>
</dbReference>
<gene>
    <name evidence="1" type="ORF">CCAX7_36140</name>
</gene>
<reference evidence="1 2" key="1">
    <citation type="journal article" date="2019" name="Int. J. Syst. Evol. Microbiol.">
        <title>Capsulimonas corticalis gen. nov., sp. nov., an aerobic capsulated bacterium, of a novel bacterial order, Capsulimonadales ord. nov., of the class Armatimonadia of the phylum Armatimonadetes.</title>
        <authorList>
            <person name="Li J."/>
            <person name="Kudo C."/>
            <person name="Tonouchi A."/>
        </authorList>
    </citation>
    <scope>NUCLEOTIDE SEQUENCE [LARGE SCALE GENOMIC DNA]</scope>
    <source>
        <strain evidence="1 2">AX-7</strain>
    </source>
</reference>
<proteinExistence type="predicted"/>
<evidence type="ECO:0000313" key="1">
    <source>
        <dbReference type="EMBL" id="BDI31563.1"/>
    </source>
</evidence>
<keyword evidence="2" id="KW-1185">Reference proteome</keyword>
<dbReference type="AlphaFoldDB" id="A0A402D6X8"/>
<dbReference type="KEGG" id="ccot:CCAX7_36140"/>
<dbReference type="EMBL" id="AP025739">
    <property type="protein sequence ID" value="BDI31563.1"/>
    <property type="molecule type" value="Genomic_DNA"/>
</dbReference>
<organism evidence="1 2">
    <name type="scientific">Capsulimonas corticalis</name>
    <dbReference type="NCBI Taxonomy" id="2219043"/>
    <lineage>
        <taxon>Bacteria</taxon>
        <taxon>Bacillati</taxon>
        <taxon>Armatimonadota</taxon>
        <taxon>Armatimonadia</taxon>
        <taxon>Capsulimonadales</taxon>
        <taxon>Capsulimonadaceae</taxon>
        <taxon>Capsulimonas</taxon>
    </lineage>
</organism>
<accession>A0A402D6X8</accession>
<sequence length="80" mass="9125">MEVIGLSMARTGIYSTQRMKTETPDAFMRMVEQTFLNALEVAPEDGSLQDLKTRIEILRAAGRLGAADDEMRKWYSKRQV</sequence>
<name>A0A402D6X8_9BACT</name>
<evidence type="ECO:0000313" key="2">
    <source>
        <dbReference type="Proteomes" id="UP000287394"/>
    </source>
</evidence>
<protein>
    <submittedName>
        <fullName evidence="1">Uncharacterized protein</fullName>
    </submittedName>
</protein>